<dbReference type="GO" id="GO:0031146">
    <property type="term" value="P:SCF-dependent proteasomal ubiquitin-dependent protein catabolic process"/>
    <property type="evidence" value="ECO:0007669"/>
    <property type="project" value="TreeGrafter"/>
</dbReference>
<dbReference type="EMBL" id="JAKWFO010000001">
    <property type="protein sequence ID" value="KAI9639239.1"/>
    <property type="molecule type" value="Genomic_DNA"/>
</dbReference>
<dbReference type="SUPFAM" id="SSF81383">
    <property type="entry name" value="F-box domain"/>
    <property type="match status" value="1"/>
</dbReference>
<feature type="compositionally biased region" description="Basic and acidic residues" evidence="2">
    <location>
        <begin position="69"/>
        <end position="93"/>
    </location>
</feature>
<sequence length="629" mass="69049">MTQTSTPSYSRSDSPDLDPDDPTELDTDLADLTLNDGDDDGDGPDLPSPAKRATPAADGAGLATEDERELERFRSQWRRDLQSKQKDGGEERAQVQGQLQGKGKGRWVELSKAGAGGEQNIPRESGSVKPSHPSGPGAGETTLAAITVVRSPKKAVKQVSIDLDEDFTPESSMATSISGSAAKKLAFPPTHPVTGDRKEQAVALYARAVEHEQAGKLNEALMMYRKAFKLEDDVDRLYARSVNNATQAAVAAAAAQIDDTPSSTDIVSSAAPAEEPYSFQRHLQLQPDYEASLPLVPTHRPSAAASASASTSSRQSPLTALLSRLPVPADQTSFIPAEEHLPLPLSKLPLELLDPILGYLDIASIERFALTCWRARYVTSRAPKWKRIVEGIYRPPGVLPQGKTVKDLAVMRKYAGEWRTALMEEERVRMDGCYISVCHYIRPGAGDQWVTVTHMITYHRFLRFYPDGTVISFLTTDHPSEVVPLLRPSIRGKGLHFGYWRLIRSDSPENALGDSPLASKTTEAASASADVNENEIDGPRLSSRAKVDKDGKRRARIVITDLMEPGAESPKYEFEMELALRETGRGRWNKLDILNYQSINLATGESLGLSLKHQKPFYFSKVKSYHPHL</sequence>
<dbReference type="AlphaFoldDB" id="A0AA38LYQ1"/>
<accession>A0AA38LYQ1</accession>
<dbReference type="InterPro" id="IPR045464">
    <property type="entry name" value="Hrt3/FBXO9_C"/>
</dbReference>
<keyword evidence="1" id="KW-0833">Ubl conjugation pathway</keyword>
<evidence type="ECO:0000313" key="5">
    <source>
        <dbReference type="Proteomes" id="UP001164286"/>
    </source>
</evidence>
<feature type="region of interest" description="Disordered" evidence="2">
    <location>
        <begin position="522"/>
        <end position="547"/>
    </location>
</feature>
<dbReference type="Pfam" id="PF19270">
    <property type="entry name" value="FBO_C"/>
    <property type="match status" value="1"/>
</dbReference>
<evidence type="ECO:0000256" key="1">
    <source>
        <dbReference type="ARBA" id="ARBA00022786"/>
    </source>
</evidence>
<dbReference type="GO" id="GO:0019005">
    <property type="term" value="C:SCF ubiquitin ligase complex"/>
    <property type="evidence" value="ECO:0007669"/>
    <property type="project" value="TreeGrafter"/>
</dbReference>
<name>A0AA38LYQ1_9TREE</name>
<dbReference type="PROSITE" id="PS50181">
    <property type="entry name" value="FBOX"/>
    <property type="match status" value="1"/>
</dbReference>
<dbReference type="PANTHER" id="PTHR12874">
    <property type="entry name" value="F-BOX ONLY PROTEIN 48-RELATED"/>
    <property type="match status" value="1"/>
</dbReference>
<evidence type="ECO:0000256" key="2">
    <source>
        <dbReference type="SAM" id="MobiDB-lite"/>
    </source>
</evidence>
<dbReference type="PANTHER" id="PTHR12874:SF9">
    <property type="entry name" value="F-BOX ONLY PROTEIN 48"/>
    <property type="match status" value="1"/>
</dbReference>
<dbReference type="InterPro" id="IPR036047">
    <property type="entry name" value="F-box-like_dom_sf"/>
</dbReference>
<dbReference type="InterPro" id="IPR001810">
    <property type="entry name" value="F-box_dom"/>
</dbReference>
<proteinExistence type="predicted"/>
<dbReference type="RefSeq" id="XP_052949016.1">
    <property type="nucleotide sequence ID" value="XM_053087798.1"/>
</dbReference>
<dbReference type="InterPro" id="IPR019734">
    <property type="entry name" value="TPR_rpt"/>
</dbReference>
<reference evidence="4" key="1">
    <citation type="journal article" date="2022" name="G3 (Bethesda)">
        <title>High quality genome of the basidiomycete yeast Dioszegia hungarica PDD-24b-2 isolated from cloud water.</title>
        <authorList>
            <person name="Jarrige D."/>
            <person name="Haridas S."/>
            <person name="Bleykasten-Grosshans C."/>
            <person name="Joly M."/>
            <person name="Nadalig T."/>
            <person name="Sancelme M."/>
            <person name="Vuilleumier S."/>
            <person name="Grigoriev I.V."/>
            <person name="Amato P."/>
            <person name="Bringel F."/>
        </authorList>
    </citation>
    <scope>NUCLEOTIDE SEQUENCE</scope>
    <source>
        <strain evidence="4">PDD-24b-2</strain>
    </source>
</reference>
<dbReference type="Pfam" id="PF00646">
    <property type="entry name" value="F-box"/>
    <property type="match status" value="1"/>
</dbReference>
<dbReference type="GO" id="GO:0005737">
    <property type="term" value="C:cytoplasm"/>
    <property type="evidence" value="ECO:0007669"/>
    <property type="project" value="TreeGrafter"/>
</dbReference>
<feature type="compositionally biased region" description="Polar residues" evidence="2">
    <location>
        <begin position="1"/>
        <end position="11"/>
    </location>
</feature>
<feature type="region of interest" description="Disordered" evidence="2">
    <location>
        <begin position="1"/>
        <end position="140"/>
    </location>
</feature>
<dbReference type="SMART" id="SM00028">
    <property type="entry name" value="TPR"/>
    <property type="match status" value="1"/>
</dbReference>
<organism evidence="4 5">
    <name type="scientific">Dioszegia hungarica</name>
    <dbReference type="NCBI Taxonomy" id="4972"/>
    <lineage>
        <taxon>Eukaryota</taxon>
        <taxon>Fungi</taxon>
        <taxon>Dikarya</taxon>
        <taxon>Basidiomycota</taxon>
        <taxon>Agaricomycotina</taxon>
        <taxon>Tremellomycetes</taxon>
        <taxon>Tremellales</taxon>
        <taxon>Bulleribasidiaceae</taxon>
        <taxon>Dioszegia</taxon>
    </lineage>
</organism>
<dbReference type="GeneID" id="77727003"/>
<dbReference type="Gene3D" id="1.20.1280.50">
    <property type="match status" value="1"/>
</dbReference>
<evidence type="ECO:0000313" key="4">
    <source>
        <dbReference type="EMBL" id="KAI9639239.1"/>
    </source>
</evidence>
<protein>
    <submittedName>
        <fullName evidence="4">F-box domain-containing protein</fullName>
    </submittedName>
</protein>
<feature type="compositionally biased region" description="Acidic residues" evidence="2">
    <location>
        <begin position="15"/>
        <end position="29"/>
    </location>
</feature>
<comment type="caution">
    <text evidence="4">The sequence shown here is derived from an EMBL/GenBank/DDBJ whole genome shotgun (WGS) entry which is preliminary data.</text>
</comment>
<keyword evidence="5" id="KW-1185">Reference proteome</keyword>
<feature type="domain" description="F-box" evidence="3">
    <location>
        <begin position="342"/>
        <end position="388"/>
    </location>
</feature>
<dbReference type="Proteomes" id="UP001164286">
    <property type="component" value="Unassembled WGS sequence"/>
</dbReference>
<gene>
    <name evidence="4" type="ORF">MKK02DRAFT_29342</name>
</gene>
<evidence type="ECO:0000259" key="3">
    <source>
        <dbReference type="PROSITE" id="PS50181"/>
    </source>
</evidence>